<evidence type="ECO:0000313" key="8">
    <source>
        <dbReference type="Proteomes" id="UP001159428"/>
    </source>
</evidence>
<organism evidence="7 8">
    <name type="scientific">Pocillopora meandrina</name>
    <dbReference type="NCBI Taxonomy" id="46732"/>
    <lineage>
        <taxon>Eukaryota</taxon>
        <taxon>Metazoa</taxon>
        <taxon>Cnidaria</taxon>
        <taxon>Anthozoa</taxon>
        <taxon>Hexacorallia</taxon>
        <taxon>Scleractinia</taxon>
        <taxon>Astrocoeniina</taxon>
        <taxon>Pocilloporidae</taxon>
        <taxon>Pocillopora</taxon>
    </lineage>
</organism>
<feature type="disulfide bond" evidence="5">
    <location>
        <begin position="137"/>
        <end position="164"/>
    </location>
</feature>
<feature type="domain" description="Sushi" evidence="6">
    <location>
        <begin position="278"/>
        <end position="337"/>
    </location>
</feature>
<feature type="domain" description="Sushi" evidence="6">
    <location>
        <begin position="1"/>
        <end position="45"/>
    </location>
</feature>
<keyword evidence="1 5" id="KW-0768">Sushi</keyword>
<dbReference type="Pfam" id="PF00084">
    <property type="entry name" value="Sushi"/>
    <property type="match status" value="6"/>
</dbReference>
<feature type="domain" description="Sushi" evidence="6">
    <location>
        <begin position="221"/>
        <end position="277"/>
    </location>
</feature>
<keyword evidence="4 5" id="KW-1015">Disulfide bond</keyword>
<dbReference type="Gene3D" id="2.10.70.10">
    <property type="entry name" value="Complement Module, domain 1"/>
    <property type="match status" value="6"/>
</dbReference>
<gene>
    <name evidence="7" type="ORF">PMEA_00022066</name>
</gene>
<accession>A0AAU9VSZ7</accession>
<evidence type="ECO:0000256" key="2">
    <source>
        <dbReference type="ARBA" id="ARBA00022729"/>
    </source>
</evidence>
<evidence type="ECO:0000256" key="4">
    <source>
        <dbReference type="ARBA" id="ARBA00023157"/>
    </source>
</evidence>
<feature type="disulfide bond" evidence="5">
    <location>
        <begin position="308"/>
        <end position="335"/>
    </location>
</feature>
<feature type="disulfide bond" evidence="5">
    <location>
        <begin position="16"/>
        <end position="43"/>
    </location>
</feature>
<name>A0AAU9VSZ7_9CNID</name>
<evidence type="ECO:0000256" key="5">
    <source>
        <dbReference type="PROSITE-ProRule" id="PRU00302"/>
    </source>
</evidence>
<dbReference type="PROSITE" id="PS50923">
    <property type="entry name" value="SUSHI"/>
    <property type="match status" value="6"/>
</dbReference>
<comment type="caution">
    <text evidence="7">The sequence shown here is derived from an EMBL/GenBank/DDBJ whole genome shotgun (WGS) entry which is preliminary data.</text>
</comment>
<dbReference type="SMART" id="SM00032">
    <property type="entry name" value="CCP"/>
    <property type="match status" value="6"/>
</dbReference>
<proteinExistence type="predicted"/>
<dbReference type="AlphaFoldDB" id="A0AAU9VSZ7"/>
<reference evidence="7 8" key="1">
    <citation type="submission" date="2022-05" db="EMBL/GenBank/DDBJ databases">
        <authorList>
            <consortium name="Genoscope - CEA"/>
            <person name="William W."/>
        </authorList>
    </citation>
    <scope>NUCLEOTIDE SEQUENCE [LARGE SCALE GENOMIC DNA]</scope>
</reference>
<feature type="domain" description="Sushi" evidence="6">
    <location>
        <begin position="107"/>
        <end position="166"/>
    </location>
</feature>
<keyword evidence="2" id="KW-0732">Signal</keyword>
<keyword evidence="3" id="KW-0677">Repeat</keyword>
<dbReference type="InterPro" id="IPR035976">
    <property type="entry name" value="Sushi/SCR/CCP_sf"/>
</dbReference>
<dbReference type="InterPro" id="IPR000436">
    <property type="entry name" value="Sushi_SCR_CCP_dom"/>
</dbReference>
<comment type="caution">
    <text evidence="5">Lacks conserved residue(s) required for the propagation of feature annotation.</text>
</comment>
<dbReference type="EMBL" id="CALNXJ010000004">
    <property type="protein sequence ID" value="CAH3037433.1"/>
    <property type="molecule type" value="Genomic_DNA"/>
</dbReference>
<evidence type="ECO:0000256" key="1">
    <source>
        <dbReference type="ARBA" id="ARBA00022659"/>
    </source>
</evidence>
<feature type="domain" description="Sushi" evidence="6">
    <location>
        <begin position="46"/>
        <end position="106"/>
    </location>
</feature>
<dbReference type="SUPFAM" id="SSF57535">
    <property type="entry name" value="Complement control module/SCR domain"/>
    <property type="match status" value="6"/>
</dbReference>
<feature type="disulfide bond" evidence="5">
    <location>
        <begin position="48"/>
        <end position="91"/>
    </location>
</feature>
<dbReference type="FunFam" id="2.10.70.10:FF:000014">
    <property type="entry name" value="Membrane cofactor protein"/>
    <property type="match status" value="1"/>
</dbReference>
<evidence type="ECO:0000259" key="6">
    <source>
        <dbReference type="PROSITE" id="PS50923"/>
    </source>
</evidence>
<keyword evidence="8" id="KW-1185">Reference proteome</keyword>
<sequence length="625" mass="69635">MKSHVFTFRSKVYFECNPGFKLVGDKYRQCQANQTWSGRVPTCKPIDCGRLSTPHKVFIVSETSHTRLGGYVKYRCKEKGYELIGSETRVCQNDEQWSGVEPSCQIINCGNPDAAANVKQIIITNGFDYGSSVEFACEANYILEGSKIITCGETKEWSSTAPSCLATNKYLKKRKRERYKLKGENSFGINSFKVISNVYVLINSTVQSNKCLHLHEMYLSAPCSDPGEPGNGIRIGDDFRHGKFIKFICDDDFEYVGEKNIQCLDGKWSHKIPQCKEISCGDPGIPTHGRQTNVVKNFAFRGTVEFQCDKDYTLHGKSSLSCQRNKTWDGDVPKCLGKYLSSSCSDPGTPLHGETIGSAFEHDSVVNFQCLSNRVLDGASRVKCNNGQWDAQRPTCRDCDGPLKTSGRHISCSSEGRKGYTEINLQKENIITAASIQLGQDKRNVLQIQITALLSSKWVQIVRPFKPSFSEGVKTIKLPQPVIAQSLQVLFITRQGLSSCLTPTLYGCDAVRRGCIMPGSAVLFKEGGTYRKGRFASVRGVKWEVVKGKRYKYLSKDDILILDEKLNVNQLSEGTTVVGTDSRGKIKGGNIKRSCSSTHCPIETNGKEWQSKLENVRLFKGELCK</sequence>
<evidence type="ECO:0000313" key="7">
    <source>
        <dbReference type="EMBL" id="CAH3037433.1"/>
    </source>
</evidence>
<dbReference type="CDD" id="cd00033">
    <property type="entry name" value="CCP"/>
    <property type="match status" value="6"/>
</dbReference>
<dbReference type="InterPro" id="IPR051277">
    <property type="entry name" value="SEZ6_CSMD_C4BPB_Regulators"/>
</dbReference>
<protein>
    <recommendedName>
        <fullName evidence="6">Sushi domain-containing protein</fullName>
    </recommendedName>
</protein>
<feature type="domain" description="Sushi" evidence="6">
    <location>
        <begin position="342"/>
        <end position="398"/>
    </location>
</feature>
<dbReference type="PANTHER" id="PTHR45656:SF4">
    <property type="entry name" value="PROTEIN CBR-CLEC-78"/>
    <property type="match status" value="1"/>
</dbReference>
<dbReference type="Proteomes" id="UP001159428">
    <property type="component" value="Unassembled WGS sequence"/>
</dbReference>
<evidence type="ECO:0000256" key="3">
    <source>
        <dbReference type="ARBA" id="ARBA00022737"/>
    </source>
</evidence>
<dbReference type="PANTHER" id="PTHR45656">
    <property type="entry name" value="PROTEIN CBR-CLEC-78"/>
    <property type="match status" value="1"/>
</dbReference>